<dbReference type="Gene3D" id="3.30.70.270">
    <property type="match status" value="2"/>
</dbReference>
<feature type="region of interest" description="Disordered" evidence="1">
    <location>
        <begin position="730"/>
        <end position="768"/>
    </location>
</feature>
<dbReference type="AlphaFoldDB" id="A0A8B8A124"/>
<dbReference type="InterPro" id="IPR050951">
    <property type="entry name" value="Retrovirus_Pol_polyprotein"/>
</dbReference>
<dbReference type="InterPro" id="IPR043128">
    <property type="entry name" value="Rev_trsase/Diguanyl_cyclase"/>
</dbReference>
<dbReference type="GeneID" id="110990141"/>
<dbReference type="Proteomes" id="UP000694845">
    <property type="component" value="Unplaced"/>
</dbReference>
<dbReference type="OrthoDB" id="775972at2759"/>
<feature type="compositionally biased region" description="Basic and acidic residues" evidence="1">
    <location>
        <begin position="441"/>
        <end position="476"/>
    </location>
</feature>
<dbReference type="CDD" id="cd01647">
    <property type="entry name" value="RT_LTR"/>
    <property type="match status" value="1"/>
</dbReference>
<accession>A0A8B8A124</accession>
<dbReference type="InterPro" id="IPR001584">
    <property type="entry name" value="Integrase_cat-core"/>
</dbReference>
<dbReference type="Pfam" id="PF00078">
    <property type="entry name" value="RVT_1"/>
    <property type="match status" value="1"/>
</dbReference>
<feature type="domain" description="Reverse transcriptase" evidence="2">
    <location>
        <begin position="2"/>
        <end position="181"/>
    </location>
</feature>
<dbReference type="Gene3D" id="3.10.10.10">
    <property type="entry name" value="HIV Type 1 Reverse Transcriptase, subunit A, domain 1"/>
    <property type="match status" value="1"/>
</dbReference>
<proteinExistence type="predicted"/>
<dbReference type="PROSITE" id="PS50994">
    <property type="entry name" value="INTEGRASE"/>
    <property type="match status" value="1"/>
</dbReference>
<dbReference type="PANTHER" id="PTHR37984">
    <property type="entry name" value="PROTEIN CBG26694"/>
    <property type="match status" value="1"/>
</dbReference>
<dbReference type="KEGG" id="aplc:110990141"/>
<evidence type="ECO:0000313" key="4">
    <source>
        <dbReference type="Proteomes" id="UP000694845"/>
    </source>
</evidence>
<evidence type="ECO:0000313" key="5">
    <source>
        <dbReference type="RefSeq" id="XP_022110685.1"/>
    </source>
</evidence>
<name>A0A8B8A124_ACAPL</name>
<dbReference type="InterPro" id="IPR043502">
    <property type="entry name" value="DNA/RNA_pol_sf"/>
</dbReference>
<evidence type="ECO:0000259" key="3">
    <source>
        <dbReference type="PROSITE" id="PS50994"/>
    </source>
</evidence>
<sequence length="818" mass="92661">MLQEGIIEPSDSPWASNVVLVEKKDGTKRFCVDYRRLNAITIKDSYPIPRIDDSLDSLAGSKWFSTLDLASGYWQVELDQEAKQKSAFVVRGGLYSWRVMPFGLCNAPSTFERLMERVLEGLHWETLLVYLDDVIVFAHTVEEELSRLEAVFVRLREAGLKLKPKKCELFKESVLYLGHVVSGDGVATDPEKVEAVREWPAPTNVREVQSFLGLVSYYRRFIRGFADVARPLHRLTEKARKFEWSDEAEGAFQELKRLHSDQGRNFESQVFSEMCTVLGIEKTRTTPYNPKSDGMIERFNRTLLTMVSVMIEPHKHQRDWDTKLPFATFAYRATPQESTGESRNMLMLGREVSLPIDLMTGAPIEDDHGSRANKEMMEKRDAPEKGRVECPQCHVFLHRRSYERHMVNEHGPRLHFWCLRCAHKNSRRDNLRAHYRDCHPNNVHEVDRIPGETYEEHERNQLGSRDGEGRKSEKLRSPRVGSGSAPDKGKRESGKSKPNEDREKKADKKRSRETEEAEHRNKQVREARRAPCTLSRAPNEEPLDLSADASPEKKRRRVVAKSKSAGEPSQGKAAVQETELADDVPRVAEEVELHTAEREKVGSLEETEERAAINLSPTPMLWDQEPAEEAPADTTPTQAPATGKPRGMLEMLRGKSCDAVQGQLDEKGPAAKPVPEWPQPLLPEKLLPGQVVRVRETRETNVYSDGGKAICGEIQREYEVVYLRPIKVKKSKEPSSTPTKPQGGIIRRLTRDESGDLEAGPPLAKEDLEAAMMGKVTKITETSSRSVYQDNTKVSKDKTTRVFDVNFLTGMTAETAAT</sequence>
<dbReference type="GO" id="GO:0015074">
    <property type="term" value="P:DNA integration"/>
    <property type="evidence" value="ECO:0007669"/>
    <property type="project" value="InterPro"/>
</dbReference>
<dbReference type="RefSeq" id="XP_022110685.1">
    <property type="nucleotide sequence ID" value="XM_022254993.1"/>
</dbReference>
<dbReference type="Gene3D" id="3.30.160.60">
    <property type="entry name" value="Classic Zinc Finger"/>
    <property type="match status" value="1"/>
</dbReference>
<feature type="compositionally biased region" description="Basic and acidic residues" evidence="1">
    <location>
        <begin position="583"/>
        <end position="603"/>
    </location>
</feature>
<reference evidence="5" key="1">
    <citation type="submission" date="2025-08" db="UniProtKB">
        <authorList>
            <consortium name="RefSeq"/>
        </authorList>
    </citation>
    <scope>IDENTIFICATION</scope>
</reference>
<feature type="compositionally biased region" description="Low complexity" evidence="1">
    <location>
        <begin position="632"/>
        <end position="642"/>
    </location>
</feature>
<dbReference type="FunFam" id="3.30.70.270:FF:000020">
    <property type="entry name" value="Transposon Tf2-6 polyprotein-like Protein"/>
    <property type="match status" value="1"/>
</dbReference>
<evidence type="ECO:0000256" key="1">
    <source>
        <dbReference type="SAM" id="MobiDB-lite"/>
    </source>
</evidence>
<feature type="domain" description="Integrase catalytic" evidence="3">
    <location>
        <begin position="186"/>
        <end position="363"/>
    </location>
</feature>
<evidence type="ECO:0000259" key="2">
    <source>
        <dbReference type="PROSITE" id="PS50878"/>
    </source>
</evidence>
<dbReference type="PROSITE" id="PS50878">
    <property type="entry name" value="RT_POL"/>
    <property type="match status" value="1"/>
</dbReference>
<dbReference type="SUPFAM" id="SSF56672">
    <property type="entry name" value="DNA/RNA polymerases"/>
    <property type="match status" value="1"/>
</dbReference>
<keyword evidence="4" id="KW-1185">Reference proteome</keyword>
<dbReference type="SUPFAM" id="SSF53098">
    <property type="entry name" value="Ribonuclease H-like"/>
    <property type="match status" value="1"/>
</dbReference>
<organism evidence="4 5">
    <name type="scientific">Acanthaster planci</name>
    <name type="common">Crown-of-thorns starfish</name>
    <dbReference type="NCBI Taxonomy" id="133434"/>
    <lineage>
        <taxon>Eukaryota</taxon>
        <taxon>Metazoa</taxon>
        <taxon>Echinodermata</taxon>
        <taxon>Eleutherozoa</taxon>
        <taxon>Asterozoa</taxon>
        <taxon>Asteroidea</taxon>
        <taxon>Valvatacea</taxon>
        <taxon>Valvatida</taxon>
        <taxon>Acanthasteridae</taxon>
        <taxon>Acanthaster</taxon>
    </lineage>
</organism>
<dbReference type="InterPro" id="IPR012337">
    <property type="entry name" value="RNaseH-like_sf"/>
</dbReference>
<gene>
    <name evidence="5" type="primary">LOC110990141</name>
</gene>
<dbReference type="InterPro" id="IPR000477">
    <property type="entry name" value="RT_dom"/>
</dbReference>
<feature type="region of interest" description="Disordered" evidence="1">
    <location>
        <begin position="441"/>
        <end position="645"/>
    </location>
</feature>
<feature type="compositionally biased region" description="Basic and acidic residues" evidence="1">
    <location>
        <begin position="487"/>
        <end position="529"/>
    </location>
</feature>
<dbReference type="PANTHER" id="PTHR37984:SF5">
    <property type="entry name" value="PROTEIN NYNRIN-LIKE"/>
    <property type="match status" value="1"/>
</dbReference>
<protein>
    <submittedName>
        <fullName evidence="5">Uncharacterized protein LOC110990141</fullName>
    </submittedName>
</protein>